<organism evidence="7 8">
    <name type="scientific">Treponema rectale</name>
    <dbReference type="NCBI Taxonomy" id="744512"/>
    <lineage>
        <taxon>Bacteria</taxon>
        <taxon>Pseudomonadati</taxon>
        <taxon>Spirochaetota</taxon>
        <taxon>Spirochaetia</taxon>
        <taxon>Spirochaetales</taxon>
        <taxon>Treponemataceae</taxon>
        <taxon>Treponema</taxon>
    </lineage>
</organism>
<dbReference type="GO" id="GO:0016831">
    <property type="term" value="F:carboxy-lyase activity"/>
    <property type="evidence" value="ECO:0007669"/>
    <property type="project" value="UniProtKB-KW"/>
</dbReference>
<keyword evidence="7" id="KW-0032">Aminotransferase</keyword>
<comment type="cofactor">
    <cofactor evidence="1">
        <name>pyridoxal 5'-phosphate</name>
        <dbReference type="ChEBI" id="CHEBI:597326"/>
    </cofactor>
</comment>
<dbReference type="CDD" id="cd00615">
    <property type="entry name" value="Orn_deC_like"/>
    <property type="match status" value="1"/>
</dbReference>
<feature type="domain" description="Orn/Lys/Arg decarboxylases family 1 pyridoxal-P attachment site" evidence="6">
    <location>
        <begin position="225"/>
        <end position="239"/>
    </location>
</feature>
<dbReference type="KEGG" id="trc:DYE49_00155"/>
<reference evidence="7 8" key="1">
    <citation type="submission" date="2018-08" db="EMBL/GenBank/DDBJ databases">
        <title>The first complete genome of Treponema rectale (CHPAT), a commensal spirochete of the bovine rectum.</title>
        <authorList>
            <person name="Staton G.J."/>
            <person name="Clegg S.R."/>
            <person name="Carter S.D."/>
            <person name="Radford A.D."/>
            <person name="Darby A."/>
            <person name="Hall N."/>
            <person name="Birtles R.J."/>
            <person name="Evans N.J."/>
        </authorList>
    </citation>
    <scope>NUCLEOTIDE SEQUENCE [LARGE SCALE GENOMIC DNA]</scope>
    <source>
        <strain evidence="7 8">CHPA</strain>
    </source>
</reference>
<dbReference type="Proteomes" id="UP000593591">
    <property type="component" value="Chromosome"/>
</dbReference>
<evidence type="ECO:0000313" key="8">
    <source>
        <dbReference type="Proteomes" id="UP000593591"/>
    </source>
</evidence>
<accession>A0A7M1XIL9</accession>
<evidence type="ECO:0000256" key="3">
    <source>
        <dbReference type="ARBA" id="ARBA00022793"/>
    </source>
</evidence>
<evidence type="ECO:0000256" key="4">
    <source>
        <dbReference type="ARBA" id="ARBA00022898"/>
    </source>
</evidence>
<dbReference type="SUPFAM" id="SSF53383">
    <property type="entry name" value="PLP-dependent transferases"/>
    <property type="match status" value="1"/>
</dbReference>
<dbReference type="GO" id="GO:0008483">
    <property type="term" value="F:transaminase activity"/>
    <property type="evidence" value="ECO:0007669"/>
    <property type="project" value="UniProtKB-KW"/>
</dbReference>
<dbReference type="InterPro" id="IPR015424">
    <property type="entry name" value="PyrdxlP-dep_Trfase"/>
</dbReference>
<dbReference type="InterPro" id="IPR000310">
    <property type="entry name" value="Orn/Lys/Arg_deCO2ase_major_dom"/>
</dbReference>
<dbReference type="InterPro" id="IPR052357">
    <property type="entry name" value="Orn_Lys_Arg_decarboxylase-I"/>
</dbReference>
<proteinExistence type="inferred from homology"/>
<dbReference type="PROSITE" id="PS00703">
    <property type="entry name" value="OKR_DC_1"/>
    <property type="match status" value="1"/>
</dbReference>
<gene>
    <name evidence="7" type="ORF">DYE49_00155</name>
</gene>
<evidence type="ECO:0000256" key="2">
    <source>
        <dbReference type="ARBA" id="ARBA00010671"/>
    </source>
</evidence>
<evidence type="ECO:0000256" key="1">
    <source>
        <dbReference type="ARBA" id="ARBA00001933"/>
    </source>
</evidence>
<dbReference type="InterPro" id="IPR008286">
    <property type="entry name" value="Prn/Lys/Arg_de-COase_C"/>
</dbReference>
<dbReference type="Gene3D" id="3.40.640.10">
    <property type="entry name" value="Type I PLP-dependent aspartate aminotransferase-like (Major domain)"/>
    <property type="match status" value="1"/>
</dbReference>
<keyword evidence="7" id="KW-0808">Transferase</keyword>
<evidence type="ECO:0000256" key="5">
    <source>
        <dbReference type="ARBA" id="ARBA00023239"/>
    </source>
</evidence>
<keyword evidence="5" id="KW-0456">Lyase</keyword>
<sequence length="505" mass="56030">MNDETNKQEQTPYLSALIDYVKGNPTPFDVPGHKLGGMDNDLSRYISKEIFAYDANAPIGLDNLYNAKGVLKEAQDLAAQACKAERCFFSVNGTTGGILTVILACLYSKDKIILPRNIHKSVVNALIVSGAIPIFVKPDIDEDLGIACGMKSEDVIAAMDENPTAKAVFVINPTYFGIVSDLKKIVDEAHKRNMIVICDEAHGSNFYFSDELPCSAMAAGADITAMSMHKNSGSLTQTSLIMMQGNRVEYAEVKRAFAMFSSTSPNPLLLASLDAARKEMALHGKELIHENLNLAKYAREELNKIPGVAVYGREYIQKRNNSGVYGIDETKLVIDTRGLGLYGYEVYRKIRELCNVQMELGEVSVVLACIGPGSKKEHIDALIHGFKVLSEKYYQKDGRADIPQYKYSYPENLVSPRVAYDAPHKVVYLKDSIGEISAETVMAYPPGIPLVIPGEIITDDAIRLIEFYKNEGGEVLKDTRQDQIKVIDRENWYLNDDLLHSYKEL</sequence>
<keyword evidence="3" id="KW-0210">Decarboxylase</keyword>
<evidence type="ECO:0000259" key="6">
    <source>
        <dbReference type="PROSITE" id="PS00703"/>
    </source>
</evidence>
<dbReference type="InterPro" id="IPR036633">
    <property type="entry name" value="Prn/Lys/Arg_de-COase_C_sf"/>
</dbReference>
<dbReference type="Pfam" id="PF03711">
    <property type="entry name" value="OKR_DC_1_C"/>
    <property type="match status" value="1"/>
</dbReference>
<dbReference type="Gene3D" id="3.90.100.10">
    <property type="entry name" value="Orn/Lys/Arg decarboxylase, C-terminal domain"/>
    <property type="match status" value="1"/>
</dbReference>
<evidence type="ECO:0000313" key="7">
    <source>
        <dbReference type="EMBL" id="QOS38950.1"/>
    </source>
</evidence>
<keyword evidence="4" id="KW-0663">Pyridoxal phosphate</keyword>
<comment type="similarity">
    <text evidence="2">Belongs to the Orn/Lys/Arg decarboxylase class-I family.</text>
</comment>
<dbReference type="EMBL" id="CP031517">
    <property type="protein sequence ID" value="QOS38950.1"/>
    <property type="molecule type" value="Genomic_DNA"/>
</dbReference>
<name>A0A7M1XIL9_9SPIR</name>
<protein>
    <submittedName>
        <fullName evidence="7">Aminotransferase class I/II-fold pyridoxal phosphate-dependent enzyme</fullName>
    </submittedName>
</protein>
<dbReference type="Pfam" id="PF01276">
    <property type="entry name" value="OKR_DC_1"/>
    <property type="match status" value="1"/>
</dbReference>
<dbReference type="InterPro" id="IPR015421">
    <property type="entry name" value="PyrdxlP-dep_Trfase_major"/>
</dbReference>
<dbReference type="PANTHER" id="PTHR43277">
    <property type="entry name" value="ARGININE DECARBOXYLASE"/>
    <property type="match status" value="1"/>
</dbReference>
<dbReference type="AlphaFoldDB" id="A0A7M1XIL9"/>
<dbReference type="SUPFAM" id="SSF55904">
    <property type="entry name" value="Ornithine decarboxylase C-terminal domain"/>
    <property type="match status" value="1"/>
</dbReference>
<dbReference type="PANTHER" id="PTHR43277:SF4">
    <property type="entry name" value="ARGININE DECARBOXYLASE"/>
    <property type="match status" value="1"/>
</dbReference>